<protein>
    <submittedName>
        <fullName evidence="2">GCN5-related N-acetyltransferase</fullName>
    </submittedName>
</protein>
<dbReference type="Pfam" id="PF13302">
    <property type="entry name" value="Acetyltransf_3"/>
    <property type="match status" value="1"/>
</dbReference>
<accession>A0A0F7CNJ6</accession>
<dbReference type="Gene3D" id="3.40.630.30">
    <property type="match status" value="1"/>
</dbReference>
<keyword evidence="3" id="KW-1185">Reference proteome</keyword>
<dbReference type="STRING" id="408015.SXIM_16420"/>
<dbReference type="PATRIC" id="fig|408015.6.peg.1678"/>
<name>A0A0F7CNJ6_9ACTN</name>
<dbReference type="InterPro" id="IPR000182">
    <property type="entry name" value="GNAT_dom"/>
</dbReference>
<dbReference type="PANTHER" id="PTHR43792">
    <property type="entry name" value="GNAT FAMILY, PUTATIVE (AFU_ORTHOLOGUE AFUA_3G00765)-RELATED-RELATED"/>
    <property type="match status" value="1"/>
</dbReference>
<feature type="domain" description="N-acetyltransferase" evidence="1">
    <location>
        <begin position="15"/>
        <end position="173"/>
    </location>
</feature>
<dbReference type="KEGG" id="sxi:SXIM_16420"/>
<dbReference type="InterPro" id="IPR016181">
    <property type="entry name" value="Acyl_CoA_acyltransferase"/>
</dbReference>
<dbReference type="AlphaFoldDB" id="A0A0F7CNJ6"/>
<sequence>MTGPAPTPRIRTERLVLRTSEARDRDAFIELFASPEVTAYTGGPQPRADLERTVAEIPGRRPRLFVAERDGAMIGMVSLDQRDAERPGPARPDIGQVELGYLFLPHAWGHGYAAEACAAVLDWYAATHPGEPVALCTQIANTRALRLATRLGFHEVERFEAYGAAQWLGVRPSATPSP</sequence>
<dbReference type="InterPro" id="IPR051531">
    <property type="entry name" value="N-acetyltransferase"/>
</dbReference>
<dbReference type="EMBL" id="CP009922">
    <property type="protein sequence ID" value="AKG43026.1"/>
    <property type="molecule type" value="Genomic_DNA"/>
</dbReference>
<proteinExistence type="predicted"/>
<gene>
    <name evidence="2" type="ORF">SXIM_16420</name>
</gene>
<dbReference type="RefSeq" id="WP_030725416.1">
    <property type="nucleotide sequence ID" value="NZ_CP009922.3"/>
</dbReference>
<dbReference type="GO" id="GO:0016747">
    <property type="term" value="F:acyltransferase activity, transferring groups other than amino-acyl groups"/>
    <property type="evidence" value="ECO:0007669"/>
    <property type="project" value="InterPro"/>
</dbReference>
<evidence type="ECO:0000259" key="1">
    <source>
        <dbReference type="PROSITE" id="PS51186"/>
    </source>
</evidence>
<dbReference type="Proteomes" id="UP000034034">
    <property type="component" value="Chromosome"/>
</dbReference>
<dbReference type="HOGENOM" id="CLU_013985_14_0_11"/>
<evidence type="ECO:0000313" key="2">
    <source>
        <dbReference type="EMBL" id="AKG43026.1"/>
    </source>
</evidence>
<evidence type="ECO:0000313" key="3">
    <source>
        <dbReference type="Proteomes" id="UP000034034"/>
    </source>
</evidence>
<reference evidence="2" key="1">
    <citation type="submission" date="2019-08" db="EMBL/GenBank/DDBJ databases">
        <title>Complete genome sequence of a mangrove-derived Streptomyces xiamenensis.</title>
        <authorList>
            <person name="Xu J."/>
        </authorList>
    </citation>
    <scope>NUCLEOTIDE SEQUENCE</scope>
    <source>
        <strain evidence="2">318</strain>
    </source>
</reference>
<dbReference type="SUPFAM" id="SSF55729">
    <property type="entry name" value="Acyl-CoA N-acyltransferases (Nat)"/>
    <property type="match status" value="1"/>
</dbReference>
<organism evidence="2 3">
    <name type="scientific">Streptomyces xiamenensis</name>
    <dbReference type="NCBI Taxonomy" id="408015"/>
    <lineage>
        <taxon>Bacteria</taxon>
        <taxon>Bacillati</taxon>
        <taxon>Actinomycetota</taxon>
        <taxon>Actinomycetes</taxon>
        <taxon>Kitasatosporales</taxon>
        <taxon>Streptomycetaceae</taxon>
        <taxon>Streptomyces</taxon>
    </lineage>
</organism>
<dbReference type="PROSITE" id="PS51186">
    <property type="entry name" value="GNAT"/>
    <property type="match status" value="1"/>
</dbReference>
<dbReference type="PANTHER" id="PTHR43792:SF1">
    <property type="entry name" value="N-ACETYLTRANSFERASE DOMAIN-CONTAINING PROTEIN"/>
    <property type="match status" value="1"/>
</dbReference>
<dbReference type="CDD" id="cd04301">
    <property type="entry name" value="NAT_SF"/>
    <property type="match status" value="1"/>
</dbReference>